<keyword evidence="5" id="KW-0408">Iron</keyword>
<evidence type="ECO:0000256" key="1">
    <source>
        <dbReference type="ARBA" id="ARBA00022714"/>
    </source>
</evidence>
<dbReference type="GO" id="GO:0042128">
    <property type="term" value="P:nitrate assimilation"/>
    <property type="evidence" value="ECO:0007669"/>
    <property type="project" value="UniProtKB-KW"/>
</dbReference>
<evidence type="ECO:0000256" key="2">
    <source>
        <dbReference type="ARBA" id="ARBA00022723"/>
    </source>
</evidence>
<keyword evidence="7" id="KW-0534">Nitrate assimilation</keyword>
<feature type="domain" description="Rieske" evidence="9">
    <location>
        <begin position="80"/>
        <end position="175"/>
    </location>
</feature>
<evidence type="ECO:0000313" key="10">
    <source>
        <dbReference type="EnsemblPlants" id="Pp3c19_4880V3.3"/>
    </source>
</evidence>
<dbReference type="PANTHER" id="PTHR21496:SF0">
    <property type="entry name" value="RIESKE DOMAIN-CONTAINING PROTEIN"/>
    <property type="match status" value="1"/>
</dbReference>
<evidence type="ECO:0000256" key="6">
    <source>
        <dbReference type="ARBA" id="ARBA00023014"/>
    </source>
</evidence>
<dbReference type="Gene3D" id="2.102.10.10">
    <property type="entry name" value="Rieske [2Fe-2S] iron-sulphur domain"/>
    <property type="match status" value="1"/>
</dbReference>
<keyword evidence="2" id="KW-0479">Metal-binding</keyword>
<dbReference type="Pfam" id="PF13806">
    <property type="entry name" value="Rieske_2"/>
    <property type="match status" value="1"/>
</dbReference>
<dbReference type="Proteomes" id="UP000006727">
    <property type="component" value="Chromosome 19"/>
</dbReference>
<dbReference type="SUPFAM" id="SSF50022">
    <property type="entry name" value="ISP domain"/>
    <property type="match status" value="1"/>
</dbReference>
<evidence type="ECO:0000313" key="11">
    <source>
        <dbReference type="Proteomes" id="UP000006727"/>
    </source>
</evidence>
<dbReference type="InterPro" id="IPR036922">
    <property type="entry name" value="Rieske_2Fe-2S_sf"/>
</dbReference>
<reference evidence="10 11" key="1">
    <citation type="journal article" date="2008" name="Science">
        <title>The Physcomitrella genome reveals evolutionary insights into the conquest of land by plants.</title>
        <authorList>
            <person name="Rensing S."/>
            <person name="Lang D."/>
            <person name="Zimmer A."/>
            <person name="Terry A."/>
            <person name="Salamov A."/>
            <person name="Shapiro H."/>
            <person name="Nishiyama T."/>
            <person name="Perroud P.-F."/>
            <person name="Lindquist E."/>
            <person name="Kamisugi Y."/>
            <person name="Tanahashi T."/>
            <person name="Sakakibara K."/>
            <person name="Fujita T."/>
            <person name="Oishi K."/>
            <person name="Shin-I T."/>
            <person name="Kuroki Y."/>
            <person name="Toyoda A."/>
            <person name="Suzuki Y."/>
            <person name="Hashimoto A."/>
            <person name="Yamaguchi K."/>
            <person name="Sugano A."/>
            <person name="Kohara Y."/>
            <person name="Fujiyama A."/>
            <person name="Anterola A."/>
            <person name="Aoki S."/>
            <person name="Ashton N."/>
            <person name="Barbazuk W.B."/>
            <person name="Barker E."/>
            <person name="Bennetzen J."/>
            <person name="Bezanilla M."/>
            <person name="Blankenship R."/>
            <person name="Cho S.H."/>
            <person name="Dutcher S."/>
            <person name="Estelle M."/>
            <person name="Fawcett J.A."/>
            <person name="Gundlach H."/>
            <person name="Hanada K."/>
            <person name="Heyl A."/>
            <person name="Hicks K.A."/>
            <person name="Hugh J."/>
            <person name="Lohr M."/>
            <person name="Mayer K."/>
            <person name="Melkozernov A."/>
            <person name="Murata T."/>
            <person name="Nelson D."/>
            <person name="Pils B."/>
            <person name="Prigge M."/>
            <person name="Reiss B."/>
            <person name="Renner T."/>
            <person name="Rombauts S."/>
            <person name="Rushton P."/>
            <person name="Sanderfoot A."/>
            <person name="Schween G."/>
            <person name="Shiu S.-H."/>
            <person name="Stueber K."/>
            <person name="Theodoulou F.L."/>
            <person name="Tu H."/>
            <person name="Van de Peer Y."/>
            <person name="Verrier P.J."/>
            <person name="Waters E."/>
            <person name="Wood A."/>
            <person name="Yang L."/>
            <person name="Cove D."/>
            <person name="Cuming A."/>
            <person name="Hasebe M."/>
            <person name="Lucas S."/>
            <person name="Mishler D.B."/>
            <person name="Reski R."/>
            <person name="Grigoriev I."/>
            <person name="Quatrano R.S."/>
            <person name="Boore J.L."/>
        </authorList>
    </citation>
    <scope>NUCLEOTIDE SEQUENCE [LARGE SCALE GENOMIC DNA]</scope>
    <source>
        <strain evidence="10 11">cv. Gransden 2004</strain>
    </source>
</reference>
<evidence type="ECO:0000256" key="8">
    <source>
        <dbReference type="ARBA" id="ARBA00034078"/>
    </source>
</evidence>
<dbReference type="InterPro" id="IPR012748">
    <property type="entry name" value="Rieske-like_NirD"/>
</dbReference>
<keyword evidence="11" id="KW-1185">Reference proteome</keyword>
<evidence type="ECO:0000259" key="9">
    <source>
        <dbReference type="PROSITE" id="PS51296"/>
    </source>
</evidence>
<evidence type="ECO:0000256" key="3">
    <source>
        <dbReference type="ARBA" id="ARBA00022946"/>
    </source>
</evidence>
<keyword evidence="6" id="KW-0411">Iron-sulfur</keyword>
<dbReference type="PROSITE" id="PS51296">
    <property type="entry name" value="RIESKE"/>
    <property type="match status" value="1"/>
</dbReference>
<accession>A0A7I4BKM1</accession>
<evidence type="ECO:0000256" key="7">
    <source>
        <dbReference type="ARBA" id="ARBA00023063"/>
    </source>
</evidence>
<keyword evidence="1" id="KW-0001">2Fe-2S</keyword>
<proteinExistence type="predicted"/>
<dbReference type="EnsemblPlants" id="Pp3c19_4880V3.3">
    <property type="protein sequence ID" value="Pp3c19_4880V3.3"/>
    <property type="gene ID" value="Pp3c19_4880"/>
</dbReference>
<dbReference type="GO" id="GO:0046872">
    <property type="term" value="F:metal ion binding"/>
    <property type="evidence" value="ECO:0007669"/>
    <property type="project" value="UniProtKB-KW"/>
</dbReference>
<organism evidence="10 11">
    <name type="scientific">Physcomitrium patens</name>
    <name type="common">Spreading-leaved earth moss</name>
    <name type="synonym">Physcomitrella patens</name>
    <dbReference type="NCBI Taxonomy" id="3218"/>
    <lineage>
        <taxon>Eukaryota</taxon>
        <taxon>Viridiplantae</taxon>
        <taxon>Streptophyta</taxon>
        <taxon>Embryophyta</taxon>
        <taxon>Bryophyta</taxon>
        <taxon>Bryophytina</taxon>
        <taxon>Bryopsida</taxon>
        <taxon>Funariidae</taxon>
        <taxon>Funariales</taxon>
        <taxon>Funariaceae</taxon>
        <taxon>Physcomitrium</taxon>
    </lineage>
</organism>
<evidence type="ECO:0000256" key="5">
    <source>
        <dbReference type="ARBA" id="ARBA00023004"/>
    </source>
</evidence>
<gene>
    <name evidence="10" type="primary">LOC112295815</name>
</gene>
<name>A0A7I4BKM1_PHYPA</name>
<comment type="cofactor">
    <cofactor evidence="8">
        <name>[2Fe-2S] cluster</name>
        <dbReference type="ChEBI" id="CHEBI:190135"/>
    </cofactor>
</comment>
<sequence>MVCGLRCGEAGCSSTTQDLAWFPQRLGNGSQTSSKRTVLVRAGKGPPKQGRGYNSKKAAAEGIKKIMRERESDSSSDGWVQVLTEAELPDGKNKAIIYNNAGYVLVKRDNELYAIQANCTSCKFPVIEGTVSVAEAASDGPSQGETQIECPLCHTKFSLEDGRVVEYCPKDGPLAWAIGTLKQKEAPVPAKVYSARISKSGRVYVKFAAGSPAIP</sequence>
<reference evidence="10 11" key="2">
    <citation type="journal article" date="2018" name="Plant J.">
        <title>The Physcomitrella patens chromosome-scale assembly reveals moss genome structure and evolution.</title>
        <authorList>
            <person name="Lang D."/>
            <person name="Ullrich K.K."/>
            <person name="Murat F."/>
            <person name="Fuchs J."/>
            <person name="Jenkins J."/>
            <person name="Haas F.B."/>
            <person name="Piednoel M."/>
            <person name="Gundlach H."/>
            <person name="Van Bel M."/>
            <person name="Meyberg R."/>
            <person name="Vives C."/>
            <person name="Morata J."/>
            <person name="Symeonidi A."/>
            <person name="Hiss M."/>
            <person name="Muchero W."/>
            <person name="Kamisugi Y."/>
            <person name="Saleh O."/>
            <person name="Blanc G."/>
            <person name="Decker E.L."/>
            <person name="van Gessel N."/>
            <person name="Grimwood J."/>
            <person name="Hayes R.D."/>
            <person name="Graham S.W."/>
            <person name="Gunter L.E."/>
            <person name="McDaniel S.F."/>
            <person name="Hoernstein S.N.W."/>
            <person name="Larsson A."/>
            <person name="Li F.W."/>
            <person name="Perroud P.F."/>
            <person name="Phillips J."/>
            <person name="Ranjan P."/>
            <person name="Rokshar D.S."/>
            <person name="Rothfels C.J."/>
            <person name="Schneider L."/>
            <person name="Shu S."/>
            <person name="Stevenson D.W."/>
            <person name="Thummler F."/>
            <person name="Tillich M."/>
            <person name="Villarreal Aguilar J.C."/>
            <person name="Widiez T."/>
            <person name="Wong G.K."/>
            <person name="Wymore A."/>
            <person name="Zhang Y."/>
            <person name="Zimmer A.D."/>
            <person name="Quatrano R.S."/>
            <person name="Mayer K.F.X."/>
            <person name="Goodstein D."/>
            <person name="Casacuberta J.M."/>
            <person name="Vandepoele K."/>
            <person name="Reski R."/>
            <person name="Cuming A.C."/>
            <person name="Tuskan G.A."/>
            <person name="Maumus F."/>
            <person name="Salse J."/>
            <person name="Schmutz J."/>
            <person name="Rensing S.A."/>
        </authorList>
    </citation>
    <scope>NUCLEOTIDE SEQUENCE [LARGE SCALE GENOMIC DNA]</scope>
    <source>
        <strain evidence="10 11">cv. Gransden 2004</strain>
    </source>
</reference>
<dbReference type="GO" id="GO:0051537">
    <property type="term" value="F:2 iron, 2 sulfur cluster binding"/>
    <property type="evidence" value="ECO:0007669"/>
    <property type="project" value="UniProtKB-KW"/>
</dbReference>
<protein>
    <recommendedName>
        <fullName evidence="9">Rieske domain-containing protein</fullName>
    </recommendedName>
</protein>
<dbReference type="PANTHER" id="PTHR21496">
    <property type="entry name" value="FERREDOXIN-RELATED"/>
    <property type="match status" value="1"/>
</dbReference>
<dbReference type="Gramene" id="Pp3c19_4880V3.3">
    <property type="protein sequence ID" value="Pp3c19_4880V3.3"/>
    <property type="gene ID" value="Pp3c19_4880"/>
</dbReference>
<evidence type="ECO:0000256" key="4">
    <source>
        <dbReference type="ARBA" id="ARBA00023002"/>
    </source>
</evidence>
<dbReference type="InterPro" id="IPR017941">
    <property type="entry name" value="Rieske_2Fe-2S"/>
</dbReference>
<keyword evidence="4" id="KW-0560">Oxidoreductase</keyword>
<dbReference type="GO" id="GO:0008942">
    <property type="term" value="F:nitrite reductase [NAD(P)H] activity"/>
    <property type="evidence" value="ECO:0007669"/>
    <property type="project" value="InterPro"/>
</dbReference>
<reference evidence="10" key="3">
    <citation type="submission" date="2020-12" db="UniProtKB">
        <authorList>
            <consortium name="EnsemblPlants"/>
        </authorList>
    </citation>
    <scope>IDENTIFICATION</scope>
</reference>
<dbReference type="AlphaFoldDB" id="A0A7I4BKM1"/>
<dbReference type="EMBL" id="ABEU02000019">
    <property type="status" value="NOT_ANNOTATED_CDS"/>
    <property type="molecule type" value="Genomic_DNA"/>
</dbReference>
<keyword evidence="3" id="KW-0809">Transit peptide</keyword>